<dbReference type="Pfam" id="PF00528">
    <property type="entry name" value="BPD_transp_1"/>
    <property type="match status" value="1"/>
</dbReference>
<comment type="caution">
    <text evidence="9">The sequence shown here is derived from an EMBL/GenBank/DDBJ whole genome shotgun (WGS) entry which is preliminary data.</text>
</comment>
<feature type="domain" description="ABC transmembrane type-1" evidence="8">
    <location>
        <begin position="73"/>
        <end position="264"/>
    </location>
</feature>
<dbReference type="InterPro" id="IPR035906">
    <property type="entry name" value="MetI-like_sf"/>
</dbReference>
<organism evidence="9 10">
    <name type="scientific">Leifsonella bigeumensis</name>
    <dbReference type="NCBI Taxonomy" id="433643"/>
    <lineage>
        <taxon>Bacteria</taxon>
        <taxon>Bacillati</taxon>
        <taxon>Actinomycetota</taxon>
        <taxon>Actinomycetes</taxon>
        <taxon>Micrococcales</taxon>
        <taxon>Microbacteriaceae</taxon>
        <taxon>Leifsonella</taxon>
    </lineage>
</organism>
<evidence type="ECO:0000313" key="9">
    <source>
        <dbReference type="EMBL" id="GAA3728142.1"/>
    </source>
</evidence>
<proteinExistence type="inferred from homology"/>
<accession>A0ABP7F075</accession>
<comment type="subcellular location">
    <subcellularLocation>
        <location evidence="1 7">Cell membrane</location>
        <topology evidence="1 7">Multi-pass membrane protein</topology>
    </subcellularLocation>
</comment>
<keyword evidence="2 7" id="KW-0813">Transport</keyword>
<keyword evidence="3" id="KW-1003">Cell membrane</keyword>
<dbReference type="CDD" id="cd06261">
    <property type="entry name" value="TM_PBP2"/>
    <property type="match status" value="1"/>
</dbReference>
<feature type="transmembrane region" description="Helical" evidence="7">
    <location>
        <begin position="77"/>
        <end position="99"/>
    </location>
</feature>
<comment type="similarity">
    <text evidence="7">Belongs to the binding-protein-dependent transport system permease family.</text>
</comment>
<feature type="transmembrane region" description="Helical" evidence="7">
    <location>
        <begin position="12"/>
        <end position="34"/>
    </location>
</feature>
<dbReference type="Proteomes" id="UP001501004">
    <property type="component" value="Unassembled WGS sequence"/>
</dbReference>
<feature type="transmembrane region" description="Helical" evidence="7">
    <location>
        <begin position="185"/>
        <end position="207"/>
    </location>
</feature>
<dbReference type="PROSITE" id="PS50928">
    <property type="entry name" value="ABC_TM1"/>
    <property type="match status" value="1"/>
</dbReference>
<keyword evidence="4 7" id="KW-0812">Transmembrane</keyword>
<sequence>MTKARVSIRRFTLPYTFLTALAITAAFPLLWIVISSLKSAPELAHDPLSFWPSAPTLEHYRHVLFDLGALGNLGNSLLISLSTTALTIAASTTAAYGIVRFYPKVGQRLTQLLISTYMFPPILLAVPYTVIMISLGLANTYVGLVLAYLSFSIPYAIWMLTAFYQTVPIEIEEAAYVDGAGQFRTFLSIASPIVLPGIVATAIYTFINSFNEFLYALLFINSSDRMPISVALYSLSGSEVLDWGAMMAASVVVVLPSVVFFLAIQRHIAAGLSEGSVK</sequence>
<dbReference type="EMBL" id="BAABAE010000001">
    <property type="protein sequence ID" value="GAA3728142.1"/>
    <property type="molecule type" value="Genomic_DNA"/>
</dbReference>
<keyword evidence="10" id="KW-1185">Reference proteome</keyword>
<dbReference type="RefSeq" id="WP_344752671.1">
    <property type="nucleotide sequence ID" value="NZ_BAABAE010000001.1"/>
</dbReference>
<dbReference type="InterPro" id="IPR000515">
    <property type="entry name" value="MetI-like"/>
</dbReference>
<reference evidence="10" key="1">
    <citation type="journal article" date="2019" name="Int. J. Syst. Evol. Microbiol.">
        <title>The Global Catalogue of Microorganisms (GCM) 10K type strain sequencing project: providing services to taxonomists for standard genome sequencing and annotation.</title>
        <authorList>
            <consortium name="The Broad Institute Genomics Platform"/>
            <consortium name="The Broad Institute Genome Sequencing Center for Infectious Disease"/>
            <person name="Wu L."/>
            <person name="Ma J."/>
        </authorList>
    </citation>
    <scope>NUCLEOTIDE SEQUENCE [LARGE SCALE GENOMIC DNA]</scope>
    <source>
        <strain evidence="10">JCM 16949</strain>
    </source>
</reference>
<dbReference type="PANTHER" id="PTHR32243">
    <property type="entry name" value="MALTOSE TRANSPORT SYSTEM PERMEASE-RELATED"/>
    <property type="match status" value="1"/>
</dbReference>
<name>A0ABP7F075_9MICO</name>
<dbReference type="Gene3D" id="1.10.3720.10">
    <property type="entry name" value="MetI-like"/>
    <property type="match status" value="1"/>
</dbReference>
<dbReference type="InterPro" id="IPR050901">
    <property type="entry name" value="BP-dep_ABC_trans_perm"/>
</dbReference>
<dbReference type="PANTHER" id="PTHR32243:SF18">
    <property type="entry name" value="INNER MEMBRANE ABC TRANSPORTER PERMEASE PROTEIN YCJP"/>
    <property type="match status" value="1"/>
</dbReference>
<gene>
    <name evidence="9" type="ORF">GCM10022239_01180</name>
</gene>
<protein>
    <submittedName>
        <fullName evidence="9">Carbohydrate ABC transporter permease</fullName>
    </submittedName>
</protein>
<keyword evidence="5 7" id="KW-1133">Transmembrane helix</keyword>
<evidence type="ECO:0000256" key="2">
    <source>
        <dbReference type="ARBA" id="ARBA00022448"/>
    </source>
</evidence>
<evidence type="ECO:0000259" key="8">
    <source>
        <dbReference type="PROSITE" id="PS50928"/>
    </source>
</evidence>
<evidence type="ECO:0000256" key="7">
    <source>
        <dbReference type="RuleBase" id="RU363032"/>
    </source>
</evidence>
<evidence type="ECO:0000313" key="10">
    <source>
        <dbReference type="Proteomes" id="UP001501004"/>
    </source>
</evidence>
<feature type="transmembrane region" description="Helical" evidence="7">
    <location>
        <begin position="111"/>
        <end position="135"/>
    </location>
</feature>
<feature type="transmembrane region" description="Helical" evidence="7">
    <location>
        <begin position="243"/>
        <end position="264"/>
    </location>
</feature>
<evidence type="ECO:0000256" key="3">
    <source>
        <dbReference type="ARBA" id="ARBA00022475"/>
    </source>
</evidence>
<evidence type="ECO:0000256" key="1">
    <source>
        <dbReference type="ARBA" id="ARBA00004651"/>
    </source>
</evidence>
<evidence type="ECO:0000256" key="5">
    <source>
        <dbReference type="ARBA" id="ARBA00022989"/>
    </source>
</evidence>
<keyword evidence="6 7" id="KW-0472">Membrane</keyword>
<dbReference type="SUPFAM" id="SSF161098">
    <property type="entry name" value="MetI-like"/>
    <property type="match status" value="1"/>
</dbReference>
<feature type="transmembrane region" description="Helical" evidence="7">
    <location>
        <begin position="141"/>
        <end position="164"/>
    </location>
</feature>
<evidence type="ECO:0000256" key="4">
    <source>
        <dbReference type="ARBA" id="ARBA00022692"/>
    </source>
</evidence>
<evidence type="ECO:0000256" key="6">
    <source>
        <dbReference type="ARBA" id="ARBA00023136"/>
    </source>
</evidence>